<evidence type="ECO:0000313" key="1">
    <source>
        <dbReference type="EMBL" id="KAH1129267.1"/>
    </source>
</evidence>
<name>A0A9D3WG49_9ROSI</name>
<comment type="caution">
    <text evidence="1">The sequence shown here is derived from an EMBL/GenBank/DDBJ whole genome shotgun (WGS) entry which is preliminary data.</text>
</comment>
<evidence type="ECO:0000313" key="2">
    <source>
        <dbReference type="Proteomes" id="UP000828251"/>
    </source>
</evidence>
<evidence type="ECO:0008006" key="3">
    <source>
        <dbReference type="Google" id="ProtNLM"/>
    </source>
</evidence>
<dbReference type="Pfam" id="PF14223">
    <property type="entry name" value="Retrotran_gag_2"/>
    <property type="match status" value="1"/>
</dbReference>
<proteinExistence type="predicted"/>
<dbReference type="EMBL" id="JAIQCV010000001">
    <property type="protein sequence ID" value="KAH1129267.1"/>
    <property type="molecule type" value="Genomic_DNA"/>
</dbReference>
<dbReference type="Proteomes" id="UP000828251">
    <property type="component" value="Unassembled WGS sequence"/>
</dbReference>
<protein>
    <recommendedName>
        <fullName evidence="3">DUF4219 domain-containing protein</fullName>
    </recommendedName>
</protein>
<organism evidence="1 2">
    <name type="scientific">Gossypium stocksii</name>
    <dbReference type="NCBI Taxonomy" id="47602"/>
    <lineage>
        <taxon>Eukaryota</taxon>
        <taxon>Viridiplantae</taxon>
        <taxon>Streptophyta</taxon>
        <taxon>Embryophyta</taxon>
        <taxon>Tracheophyta</taxon>
        <taxon>Spermatophyta</taxon>
        <taxon>Magnoliopsida</taxon>
        <taxon>eudicotyledons</taxon>
        <taxon>Gunneridae</taxon>
        <taxon>Pentapetalae</taxon>
        <taxon>rosids</taxon>
        <taxon>malvids</taxon>
        <taxon>Malvales</taxon>
        <taxon>Malvaceae</taxon>
        <taxon>Malvoideae</taxon>
        <taxon>Gossypium</taxon>
    </lineage>
</organism>
<accession>A0A9D3WG49</accession>
<reference evidence="1 2" key="1">
    <citation type="journal article" date="2021" name="Plant Biotechnol. J.">
        <title>Multi-omics assisted identification of the key and species-specific regulatory components of drought-tolerant mechanisms in Gossypium stocksii.</title>
        <authorList>
            <person name="Yu D."/>
            <person name="Ke L."/>
            <person name="Zhang D."/>
            <person name="Wu Y."/>
            <person name="Sun Y."/>
            <person name="Mei J."/>
            <person name="Sun J."/>
            <person name="Sun Y."/>
        </authorList>
    </citation>
    <scope>NUCLEOTIDE SEQUENCE [LARGE SCALE GENOMIC DNA]</scope>
    <source>
        <strain evidence="2">cv. E1</strain>
        <tissue evidence="1">Leaf</tissue>
    </source>
</reference>
<sequence>METMREGSSITQAPLLVGSSNYAHWKSQMRAFIMSVDSSIWEEVEEGWRNPKVIGADELAKPKEKNQYNSKEKKEAQANSKTIYAIFSGVDMEQLKMISTCKTTKEAWTILQNQHERNTVVRMSKLQILTTKLKI</sequence>
<dbReference type="OrthoDB" id="1110994at2759"/>
<keyword evidence="2" id="KW-1185">Reference proteome</keyword>
<gene>
    <name evidence="1" type="ORF">J1N35_000645</name>
</gene>
<dbReference type="PANTHER" id="PTHR35317:SF35">
    <property type="entry name" value="DUF4219 DOMAIN-CONTAINING PROTEIN"/>
    <property type="match status" value="1"/>
</dbReference>
<dbReference type="PANTHER" id="PTHR35317">
    <property type="entry name" value="OS04G0629600 PROTEIN"/>
    <property type="match status" value="1"/>
</dbReference>
<dbReference type="AlphaFoldDB" id="A0A9D3WG49"/>